<dbReference type="AlphaFoldDB" id="A0A7M2YZ16"/>
<sequence length="66" mass="7661">MFTYGRITRLLLSETGGKVEEFDDFYRRQLDLLTKLAQSKRDRNQISRNDQCPCGCGKKYKNCHGG</sequence>
<gene>
    <name evidence="1" type="ORF">Gocc_1144</name>
</gene>
<dbReference type="RefSeq" id="WP_181813410.1">
    <property type="nucleotide sequence ID" value="NZ_QQZY01000002.1"/>
</dbReference>
<dbReference type="InterPro" id="IPR004027">
    <property type="entry name" value="SEC_C_motif"/>
</dbReference>
<dbReference type="EMBL" id="QQZY01000002">
    <property type="protein sequence ID" value="RDI75346.1"/>
    <property type="molecule type" value="Genomic_DNA"/>
</dbReference>
<reference evidence="1 2" key="1">
    <citation type="submission" date="2018-07" db="EMBL/GenBank/DDBJ databases">
        <title>High-quality-draft genome sequence of Gaiella occulta.</title>
        <authorList>
            <person name="Severino R."/>
            <person name="Froufe H.J.C."/>
            <person name="Rainey F.A."/>
            <person name="Barroso C."/>
            <person name="Albuquerque L."/>
            <person name="Lobo-Da-Cunha A."/>
            <person name="Da Costa M.S."/>
            <person name="Egas C."/>
        </authorList>
    </citation>
    <scope>NUCLEOTIDE SEQUENCE [LARGE SCALE GENOMIC DNA]</scope>
    <source>
        <strain evidence="1 2">F2-233</strain>
    </source>
</reference>
<organism evidence="1 2">
    <name type="scientific">Gaiella occulta</name>
    <dbReference type="NCBI Taxonomy" id="1002870"/>
    <lineage>
        <taxon>Bacteria</taxon>
        <taxon>Bacillati</taxon>
        <taxon>Actinomycetota</taxon>
        <taxon>Thermoleophilia</taxon>
        <taxon>Gaiellales</taxon>
        <taxon>Gaiellaceae</taxon>
        <taxon>Gaiella</taxon>
    </lineage>
</organism>
<dbReference type="Proteomes" id="UP000254134">
    <property type="component" value="Unassembled WGS sequence"/>
</dbReference>
<dbReference type="Pfam" id="PF02810">
    <property type="entry name" value="SEC-C"/>
    <property type="match status" value="1"/>
</dbReference>
<accession>A0A7M2YZ16</accession>
<reference evidence="2" key="2">
    <citation type="journal article" date="2019" name="MicrobiologyOpen">
        <title>High-quality draft genome sequence of Gaiella occulta isolated from a 150 meter deep mineral water borehole and comparison with the genome sequences of other deep-branching lineages of the phylum Actinobacteria.</title>
        <authorList>
            <person name="Severino R."/>
            <person name="Froufe H.J.C."/>
            <person name="Barroso C."/>
            <person name="Albuquerque L."/>
            <person name="Lobo-da-Cunha A."/>
            <person name="da Costa M.S."/>
            <person name="Egas C."/>
        </authorList>
    </citation>
    <scope>NUCLEOTIDE SEQUENCE [LARGE SCALE GENOMIC DNA]</scope>
    <source>
        <strain evidence="2">F2-233</strain>
    </source>
</reference>
<evidence type="ECO:0000313" key="1">
    <source>
        <dbReference type="EMBL" id="RDI75346.1"/>
    </source>
</evidence>
<keyword evidence="2" id="KW-1185">Reference proteome</keyword>
<name>A0A7M2YZ16_9ACTN</name>
<comment type="caution">
    <text evidence="1">The sequence shown here is derived from an EMBL/GenBank/DDBJ whole genome shotgun (WGS) entry which is preliminary data.</text>
</comment>
<evidence type="ECO:0000313" key="2">
    <source>
        <dbReference type="Proteomes" id="UP000254134"/>
    </source>
</evidence>
<proteinExistence type="predicted"/>
<protein>
    <submittedName>
        <fullName evidence="1">SEC-C motif</fullName>
    </submittedName>
</protein>
<dbReference type="SUPFAM" id="SSF103642">
    <property type="entry name" value="Sec-C motif"/>
    <property type="match status" value="1"/>
</dbReference>
<dbReference type="Gene3D" id="3.10.450.50">
    <property type="match status" value="1"/>
</dbReference>